<comment type="caution">
    <text evidence="1">The sequence shown here is derived from an EMBL/GenBank/DDBJ whole genome shotgun (WGS) entry which is preliminary data.</text>
</comment>
<accession>A0AAN6SR90</accession>
<name>A0AAN6SR90_9PEZI</name>
<dbReference type="AlphaFoldDB" id="A0AAN6SR90"/>
<evidence type="ECO:0000313" key="1">
    <source>
        <dbReference type="EMBL" id="KAK4040129.1"/>
    </source>
</evidence>
<proteinExistence type="predicted"/>
<dbReference type="EMBL" id="MU854384">
    <property type="protein sequence ID" value="KAK4040129.1"/>
    <property type="molecule type" value="Genomic_DNA"/>
</dbReference>
<gene>
    <name evidence="1" type="ORF">C8A01DRAFT_15963</name>
</gene>
<sequence length="575" mass="65311">MDGTFPQFSRLPQEIQDDIWEKSVMNPTPCVQALGLYVLPSQSEFEDELRTNKELAQNTEAIKMMEQDSDKLRFLLPAPEMARRSPYYRTLVQVAPASVAANEAYVRVVQARARKELAELDALASKPSPHDAWEVDENQTAVTIFALLTRLREEDSKYTEVLPDLIMGSSGPHQIAPVFLNPAADILWLDCGAFRPRPHDMSRASHRLGEVLCATGVYNRYLVPLQRLAIEFSQPTFGKRCDHCEYLQRKGNEYQRWLDSWRKRSPDDYTVCLLCTALERPELADLSAAQRQEAKKWLKKSDARVHLELADLAKPSQEAIPSELSPDEANISSLYKQGFHKAYPILQRVYRAMQAIRKELGIHPWEDKPKDLAACVEDHDGNLADFYNDVILGSKQREWLYYDPQAYDDETGAPLCDAAVAERDRNYRTRHARQYPWYCEAVAAFWPLTTPNLKTLYAIDRGIKLRPGVVSIPPGATTFQGNGCVYVEVPARSPSRDGVWRYPRPGPFGGDVFTFARHLRQSMARRQTRFRRDGANHPDLEPMIAACTAQGVESPHNRAIRSGEVPEVKVLAIVE</sequence>
<dbReference type="Proteomes" id="UP001303115">
    <property type="component" value="Unassembled WGS sequence"/>
</dbReference>
<organism evidence="1 2">
    <name type="scientific">Parachaetomium inaequale</name>
    <dbReference type="NCBI Taxonomy" id="2588326"/>
    <lineage>
        <taxon>Eukaryota</taxon>
        <taxon>Fungi</taxon>
        <taxon>Dikarya</taxon>
        <taxon>Ascomycota</taxon>
        <taxon>Pezizomycotina</taxon>
        <taxon>Sordariomycetes</taxon>
        <taxon>Sordariomycetidae</taxon>
        <taxon>Sordariales</taxon>
        <taxon>Chaetomiaceae</taxon>
        <taxon>Parachaetomium</taxon>
    </lineage>
</organism>
<reference evidence="2" key="1">
    <citation type="journal article" date="2023" name="Mol. Phylogenet. Evol.">
        <title>Genome-scale phylogeny and comparative genomics of the fungal order Sordariales.</title>
        <authorList>
            <person name="Hensen N."/>
            <person name="Bonometti L."/>
            <person name="Westerberg I."/>
            <person name="Brannstrom I.O."/>
            <person name="Guillou S."/>
            <person name="Cros-Aarteil S."/>
            <person name="Calhoun S."/>
            <person name="Haridas S."/>
            <person name="Kuo A."/>
            <person name="Mondo S."/>
            <person name="Pangilinan J."/>
            <person name="Riley R."/>
            <person name="LaButti K."/>
            <person name="Andreopoulos B."/>
            <person name="Lipzen A."/>
            <person name="Chen C."/>
            <person name="Yan M."/>
            <person name="Daum C."/>
            <person name="Ng V."/>
            <person name="Clum A."/>
            <person name="Steindorff A."/>
            <person name="Ohm R.A."/>
            <person name="Martin F."/>
            <person name="Silar P."/>
            <person name="Natvig D.O."/>
            <person name="Lalanne C."/>
            <person name="Gautier V."/>
            <person name="Ament-Velasquez S.L."/>
            <person name="Kruys A."/>
            <person name="Hutchinson M.I."/>
            <person name="Powell A.J."/>
            <person name="Barry K."/>
            <person name="Miller A.N."/>
            <person name="Grigoriev I.V."/>
            <person name="Debuchy R."/>
            <person name="Gladieux P."/>
            <person name="Hiltunen Thoren M."/>
            <person name="Johannesson H."/>
        </authorList>
    </citation>
    <scope>NUCLEOTIDE SEQUENCE [LARGE SCALE GENOMIC DNA]</scope>
    <source>
        <strain evidence="2">CBS 284.82</strain>
    </source>
</reference>
<keyword evidence="2" id="KW-1185">Reference proteome</keyword>
<evidence type="ECO:0000313" key="2">
    <source>
        <dbReference type="Proteomes" id="UP001303115"/>
    </source>
</evidence>
<protein>
    <submittedName>
        <fullName evidence="1">Uncharacterized protein</fullName>
    </submittedName>
</protein>